<evidence type="ECO:0000256" key="8">
    <source>
        <dbReference type="ARBA" id="ARBA00037998"/>
    </source>
</evidence>
<keyword evidence="4 9" id="KW-0812">Transmembrane</keyword>
<protein>
    <submittedName>
        <fullName evidence="10">Branched-chain amino acid ABC transporter permease</fullName>
    </submittedName>
</protein>
<gene>
    <name evidence="10" type="ORF">D9R14_19075</name>
</gene>
<evidence type="ECO:0000313" key="10">
    <source>
        <dbReference type="EMBL" id="RLP74166.1"/>
    </source>
</evidence>
<comment type="caution">
    <text evidence="10">The sequence shown here is derived from an EMBL/GenBank/DDBJ whole genome shotgun (WGS) entry which is preliminary data.</text>
</comment>
<dbReference type="PANTHER" id="PTHR11795">
    <property type="entry name" value="BRANCHED-CHAIN AMINO ACID TRANSPORT SYSTEM PERMEASE PROTEIN LIVH"/>
    <property type="match status" value="1"/>
</dbReference>
<keyword evidence="2" id="KW-0813">Transport</keyword>
<name>A0A3L7A1J4_9HYPH</name>
<evidence type="ECO:0000256" key="7">
    <source>
        <dbReference type="ARBA" id="ARBA00023136"/>
    </source>
</evidence>
<keyword evidence="7 9" id="KW-0472">Membrane</keyword>
<feature type="transmembrane region" description="Helical" evidence="9">
    <location>
        <begin position="40"/>
        <end position="57"/>
    </location>
</feature>
<keyword evidence="11" id="KW-1185">Reference proteome</keyword>
<dbReference type="InterPro" id="IPR052157">
    <property type="entry name" value="BCAA_transport_permease"/>
</dbReference>
<dbReference type="GO" id="GO:0006865">
    <property type="term" value="P:amino acid transport"/>
    <property type="evidence" value="ECO:0007669"/>
    <property type="project" value="UniProtKB-KW"/>
</dbReference>
<dbReference type="GO" id="GO:0022857">
    <property type="term" value="F:transmembrane transporter activity"/>
    <property type="evidence" value="ECO:0007669"/>
    <property type="project" value="InterPro"/>
</dbReference>
<keyword evidence="6 9" id="KW-1133">Transmembrane helix</keyword>
<dbReference type="InterPro" id="IPR001851">
    <property type="entry name" value="ABC_transp_permease"/>
</dbReference>
<dbReference type="Proteomes" id="UP000269692">
    <property type="component" value="Unassembled WGS sequence"/>
</dbReference>
<feature type="transmembrane region" description="Helical" evidence="9">
    <location>
        <begin position="63"/>
        <end position="83"/>
    </location>
</feature>
<evidence type="ECO:0000313" key="11">
    <source>
        <dbReference type="Proteomes" id="UP000269692"/>
    </source>
</evidence>
<proteinExistence type="inferred from homology"/>
<sequence>MLWQATTNGLLLGGLYGIATIGFSMVWGVMGVINLAHTGFIMLGAYTTYGLYHWVGLDPIASIPISMAAMFALGYVLQVLILNQIIRTSLLLSLVVTFGIELVMVDAVSNAFTSDVRSVNASYAASSIELFGVLIPVVRLVAAGFSIALGIAFYAFLRFTRAGQMILATALDREVAALMGINPERIYALTAGAGAALAGATGSLASMLFPIMPGMGLTFLSAVFVITVLGGIGSVEGCIVAGFIYGLVQAWSGYYLGANYQEIVGFALFLLVLVLRPQGLFGRAFFGEHA</sequence>
<accession>A0A3L7A1J4</accession>
<reference evidence="10 11" key="1">
    <citation type="submission" date="2018-10" db="EMBL/GenBank/DDBJ databases">
        <title>Xanthobacter tagetidis genome sequencing and assembly.</title>
        <authorList>
            <person name="Maclea K.S."/>
            <person name="Goen A.E."/>
            <person name="Fatima S.A."/>
        </authorList>
    </citation>
    <scope>NUCLEOTIDE SEQUENCE [LARGE SCALE GENOMIC DNA]</scope>
    <source>
        <strain evidence="10 11">ATCC 700314</strain>
    </source>
</reference>
<comment type="similarity">
    <text evidence="8">Belongs to the binding-protein-dependent transport system permease family. LivHM subfamily.</text>
</comment>
<evidence type="ECO:0000256" key="6">
    <source>
        <dbReference type="ARBA" id="ARBA00022989"/>
    </source>
</evidence>
<dbReference type="EMBL" id="RCTF01000020">
    <property type="protein sequence ID" value="RLP74166.1"/>
    <property type="molecule type" value="Genomic_DNA"/>
</dbReference>
<keyword evidence="5" id="KW-0029">Amino-acid transport</keyword>
<evidence type="ECO:0000256" key="5">
    <source>
        <dbReference type="ARBA" id="ARBA00022970"/>
    </source>
</evidence>
<evidence type="ECO:0000256" key="2">
    <source>
        <dbReference type="ARBA" id="ARBA00022448"/>
    </source>
</evidence>
<dbReference type="Pfam" id="PF02653">
    <property type="entry name" value="BPD_transp_2"/>
    <property type="match status" value="1"/>
</dbReference>
<evidence type="ECO:0000256" key="9">
    <source>
        <dbReference type="SAM" id="Phobius"/>
    </source>
</evidence>
<keyword evidence="3" id="KW-1003">Cell membrane</keyword>
<comment type="subcellular location">
    <subcellularLocation>
        <location evidence="1">Cell membrane</location>
        <topology evidence="1">Multi-pass membrane protein</topology>
    </subcellularLocation>
</comment>
<dbReference type="PANTHER" id="PTHR11795:SF445">
    <property type="entry name" value="AMINO ACID ABC TRANSPORTER PERMEASE PROTEIN"/>
    <property type="match status" value="1"/>
</dbReference>
<feature type="transmembrane region" description="Helical" evidence="9">
    <location>
        <begin position="263"/>
        <end position="286"/>
    </location>
</feature>
<evidence type="ECO:0000256" key="1">
    <source>
        <dbReference type="ARBA" id="ARBA00004651"/>
    </source>
</evidence>
<dbReference type="RefSeq" id="WP_121624946.1">
    <property type="nucleotide sequence ID" value="NZ_JACIIW010000007.1"/>
</dbReference>
<evidence type="ECO:0000256" key="4">
    <source>
        <dbReference type="ARBA" id="ARBA00022692"/>
    </source>
</evidence>
<feature type="transmembrane region" description="Helical" evidence="9">
    <location>
        <begin position="90"/>
        <end position="113"/>
    </location>
</feature>
<feature type="transmembrane region" description="Helical" evidence="9">
    <location>
        <begin position="186"/>
        <end position="205"/>
    </location>
</feature>
<dbReference type="OrthoDB" id="153121at2"/>
<dbReference type="GO" id="GO:0005886">
    <property type="term" value="C:plasma membrane"/>
    <property type="evidence" value="ECO:0007669"/>
    <property type="project" value="UniProtKB-SubCell"/>
</dbReference>
<feature type="transmembrane region" description="Helical" evidence="9">
    <location>
        <begin position="133"/>
        <end position="157"/>
    </location>
</feature>
<dbReference type="AlphaFoldDB" id="A0A3L7A1J4"/>
<evidence type="ECO:0000256" key="3">
    <source>
        <dbReference type="ARBA" id="ARBA00022475"/>
    </source>
</evidence>
<feature type="transmembrane region" description="Helical" evidence="9">
    <location>
        <begin position="12"/>
        <end position="33"/>
    </location>
</feature>
<organism evidence="10 11">
    <name type="scientific">Xanthobacter tagetidis</name>
    <dbReference type="NCBI Taxonomy" id="60216"/>
    <lineage>
        <taxon>Bacteria</taxon>
        <taxon>Pseudomonadati</taxon>
        <taxon>Pseudomonadota</taxon>
        <taxon>Alphaproteobacteria</taxon>
        <taxon>Hyphomicrobiales</taxon>
        <taxon>Xanthobacteraceae</taxon>
        <taxon>Xanthobacter</taxon>
    </lineage>
</organism>
<dbReference type="CDD" id="cd06582">
    <property type="entry name" value="TM_PBP1_LivH_like"/>
    <property type="match status" value="1"/>
</dbReference>